<proteinExistence type="predicted"/>
<dbReference type="EMBL" id="NQJD01000017">
    <property type="protein sequence ID" value="TAA74802.1"/>
    <property type="molecule type" value="Genomic_DNA"/>
</dbReference>
<sequence length="289" mass="32502">MLNPGETAPLISGGTALKAYECGEYQAVLVRDPESFGPIQYLYLLVIYQKKDNSSPIMYITAEQSILSPAFMKIAADQLGQNFEEDAGYDIFLCVFDESGHANLDSSNEYAKLEVFEANALAVMRKILHLTANVYVTKDLISDKYSVFTRLSNSLFGILKKKPTKESLIRELVKQRLANDPNFAKSFNVSPAVIDSMPIEVIMGLPESTIFSIVESWAQCLNKNISPMRILQLIEAHRCRAAEGEMPYSLSLEVYIQYRVNLEHSEGASISDAHIDHCIYQARKFYKCK</sequence>
<organism evidence="1 2">
    <name type="scientific">Candidatus Electronema aureum</name>
    <dbReference type="NCBI Taxonomy" id="2005002"/>
    <lineage>
        <taxon>Bacteria</taxon>
        <taxon>Pseudomonadati</taxon>
        <taxon>Thermodesulfobacteriota</taxon>
        <taxon>Desulfobulbia</taxon>
        <taxon>Desulfobulbales</taxon>
        <taxon>Desulfobulbaceae</taxon>
        <taxon>Candidatus Electronema</taxon>
    </lineage>
</organism>
<accession>A0A521G1B3</accession>
<dbReference type="AlphaFoldDB" id="A0A521G1B3"/>
<reference evidence="1" key="1">
    <citation type="submission" date="2017-07" db="EMBL/GenBank/DDBJ databases">
        <title>The cable genome - Insights into the physiology and evolution of filamentous bacteria capable of sulfide oxidation via long distance electron transfer.</title>
        <authorList>
            <person name="Thorup C."/>
            <person name="Bjerg J.T."/>
            <person name="Schreiber L."/>
            <person name="Nielsen L.P."/>
            <person name="Kjeldsen K.U."/>
            <person name="Boesen T."/>
            <person name="Boggild A."/>
            <person name="Meysman F."/>
            <person name="Geelhoed J."/>
            <person name="Schramm A."/>
        </authorList>
    </citation>
    <scope>NUCLEOTIDE SEQUENCE [LARGE SCALE GENOMIC DNA]</scope>
    <source>
        <strain evidence="1">GS</strain>
    </source>
</reference>
<name>A0A521G1B3_9BACT</name>
<evidence type="ECO:0000313" key="2">
    <source>
        <dbReference type="Proteomes" id="UP000316238"/>
    </source>
</evidence>
<protein>
    <submittedName>
        <fullName evidence="1">Uncharacterized protein</fullName>
    </submittedName>
</protein>
<gene>
    <name evidence="1" type="ORF">CDV28_11738</name>
</gene>
<comment type="caution">
    <text evidence="1">The sequence shown here is derived from an EMBL/GenBank/DDBJ whole genome shotgun (WGS) entry which is preliminary data.</text>
</comment>
<evidence type="ECO:0000313" key="1">
    <source>
        <dbReference type="EMBL" id="TAA74802.1"/>
    </source>
</evidence>
<keyword evidence="2" id="KW-1185">Reference proteome</keyword>
<dbReference type="Proteomes" id="UP000316238">
    <property type="component" value="Unassembled WGS sequence"/>
</dbReference>